<feature type="region of interest" description="Disordered" evidence="1">
    <location>
        <begin position="1"/>
        <end position="49"/>
    </location>
</feature>
<feature type="compositionally biased region" description="Basic and acidic residues" evidence="1">
    <location>
        <begin position="18"/>
        <end position="31"/>
    </location>
</feature>
<gene>
    <name evidence="2" type="ORF">EJB05_56103</name>
</gene>
<name>A0A5J9SI94_9POAL</name>
<evidence type="ECO:0000313" key="3">
    <source>
        <dbReference type="Proteomes" id="UP000324897"/>
    </source>
</evidence>
<sequence>MSNNEPPPRLELMSSARMRRELDEELAKWEDGPPANDPNRDTFLNPRPPPTGFEGAPQCHCGRRCVSSASKDIDTWGRRMWKCAQEALNDLETYPSTTASREKLAKRGQKAKKYSNLPKGCDFIQWIDDTISPKDQEWVNLKRKWELDELRDKFKAGGSSKRNDDDDSYPDYVVVSCLLLVHLNSLRRVTIKSMHQ</sequence>
<dbReference type="EMBL" id="RWGY01000836">
    <property type="protein sequence ID" value="TVT98576.1"/>
    <property type="molecule type" value="Genomic_DNA"/>
</dbReference>
<reference evidence="2 3" key="1">
    <citation type="journal article" date="2019" name="Sci. Rep.">
        <title>A high-quality genome of Eragrostis curvula grass provides insights into Poaceae evolution and supports new strategies to enhance forage quality.</title>
        <authorList>
            <person name="Carballo J."/>
            <person name="Santos B.A.C.M."/>
            <person name="Zappacosta D."/>
            <person name="Garbus I."/>
            <person name="Selva J.P."/>
            <person name="Gallo C.A."/>
            <person name="Diaz A."/>
            <person name="Albertini E."/>
            <person name="Caccamo M."/>
            <person name="Echenique V."/>
        </authorList>
    </citation>
    <scope>NUCLEOTIDE SEQUENCE [LARGE SCALE GENOMIC DNA]</scope>
    <source>
        <strain evidence="3">cv. Victoria</strain>
        <tissue evidence="2">Leaf</tissue>
    </source>
</reference>
<dbReference type="AlphaFoldDB" id="A0A5J9SI94"/>
<comment type="caution">
    <text evidence="2">The sequence shown here is derived from an EMBL/GenBank/DDBJ whole genome shotgun (WGS) entry which is preliminary data.</text>
</comment>
<dbReference type="Proteomes" id="UP000324897">
    <property type="component" value="Unassembled WGS sequence"/>
</dbReference>
<evidence type="ECO:0000256" key="1">
    <source>
        <dbReference type="SAM" id="MobiDB-lite"/>
    </source>
</evidence>
<proteinExistence type="predicted"/>
<keyword evidence="3" id="KW-1185">Reference proteome</keyword>
<evidence type="ECO:0000313" key="2">
    <source>
        <dbReference type="EMBL" id="TVT98576.1"/>
    </source>
</evidence>
<protein>
    <submittedName>
        <fullName evidence="2">Uncharacterized protein</fullName>
    </submittedName>
</protein>
<dbReference type="Gramene" id="TVT98576">
    <property type="protein sequence ID" value="TVT98576"/>
    <property type="gene ID" value="EJB05_56103"/>
</dbReference>
<organism evidence="2 3">
    <name type="scientific">Eragrostis curvula</name>
    <name type="common">weeping love grass</name>
    <dbReference type="NCBI Taxonomy" id="38414"/>
    <lineage>
        <taxon>Eukaryota</taxon>
        <taxon>Viridiplantae</taxon>
        <taxon>Streptophyta</taxon>
        <taxon>Embryophyta</taxon>
        <taxon>Tracheophyta</taxon>
        <taxon>Spermatophyta</taxon>
        <taxon>Magnoliopsida</taxon>
        <taxon>Liliopsida</taxon>
        <taxon>Poales</taxon>
        <taxon>Poaceae</taxon>
        <taxon>PACMAD clade</taxon>
        <taxon>Chloridoideae</taxon>
        <taxon>Eragrostideae</taxon>
        <taxon>Eragrostidinae</taxon>
        <taxon>Eragrostis</taxon>
    </lineage>
</organism>
<accession>A0A5J9SI94</accession>